<dbReference type="AlphaFoldDB" id="A0A261VDN6"/>
<dbReference type="Gene3D" id="1.20.1250.20">
    <property type="entry name" value="MFS general substrate transporter like domains"/>
    <property type="match status" value="1"/>
</dbReference>
<dbReference type="GO" id="GO:0022857">
    <property type="term" value="F:transmembrane transporter activity"/>
    <property type="evidence" value="ECO:0007669"/>
    <property type="project" value="InterPro"/>
</dbReference>
<gene>
    <name evidence="8" type="ORF">CAL22_15595</name>
</gene>
<feature type="transmembrane region" description="Helical" evidence="6">
    <location>
        <begin position="284"/>
        <end position="309"/>
    </location>
</feature>
<dbReference type="EMBL" id="NEVU01000003">
    <property type="protein sequence ID" value="OZI71273.1"/>
    <property type="molecule type" value="Genomic_DNA"/>
</dbReference>
<keyword evidence="5 6" id="KW-0472">Membrane</keyword>
<evidence type="ECO:0000256" key="3">
    <source>
        <dbReference type="ARBA" id="ARBA00022692"/>
    </source>
</evidence>
<dbReference type="InterPro" id="IPR011701">
    <property type="entry name" value="MFS"/>
</dbReference>
<feature type="transmembrane region" description="Helical" evidence="6">
    <location>
        <begin position="68"/>
        <end position="87"/>
    </location>
</feature>
<comment type="subcellular location">
    <subcellularLocation>
        <location evidence="1">Membrane</location>
        <topology evidence="1">Multi-pass membrane protein</topology>
    </subcellularLocation>
</comment>
<evidence type="ECO:0000256" key="5">
    <source>
        <dbReference type="ARBA" id="ARBA00023136"/>
    </source>
</evidence>
<dbReference type="PANTHER" id="PTHR42718:SF9">
    <property type="entry name" value="MAJOR FACILITATOR SUPERFAMILY MULTIDRUG TRANSPORTER MFSC"/>
    <property type="match status" value="1"/>
</dbReference>
<dbReference type="InterPro" id="IPR020846">
    <property type="entry name" value="MFS_dom"/>
</dbReference>
<dbReference type="GO" id="GO:0016020">
    <property type="term" value="C:membrane"/>
    <property type="evidence" value="ECO:0007669"/>
    <property type="project" value="UniProtKB-SubCell"/>
</dbReference>
<dbReference type="SUPFAM" id="SSF103473">
    <property type="entry name" value="MFS general substrate transporter"/>
    <property type="match status" value="1"/>
</dbReference>
<organism evidence="8 9">
    <name type="scientific">Bordetella genomosp. 12</name>
    <dbReference type="NCBI Taxonomy" id="463035"/>
    <lineage>
        <taxon>Bacteria</taxon>
        <taxon>Pseudomonadati</taxon>
        <taxon>Pseudomonadota</taxon>
        <taxon>Betaproteobacteria</taxon>
        <taxon>Burkholderiales</taxon>
        <taxon>Alcaligenaceae</taxon>
        <taxon>Bordetella</taxon>
    </lineage>
</organism>
<evidence type="ECO:0000256" key="6">
    <source>
        <dbReference type="SAM" id="Phobius"/>
    </source>
</evidence>
<dbReference type="Pfam" id="PF07690">
    <property type="entry name" value="MFS_1"/>
    <property type="match status" value="1"/>
</dbReference>
<keyword evidence="2" id="KW-0813">Transport</keyword>
<feature type="transmembrane region" description="Helical" evidence="6">
    <location>
        <begin position="243"/>
        <end position="264"/>
    </location>
</feature>
<feature type="transmembrane region" description="Helical" evidence="6">
    <location>
        <begin position="128"/>
        <end position="149"/>
    </location>
</feature>
<dbReference type="Proteomes" id="UP000216429">
    <property type="component" value="Unassembled WGS sequence"/>
</dbReference>
<keyword evidence="9" id="KW-1185">Reference proteome</keyword>
<feature type="domain" description="Major facilitator superfamily (MFS) profile" evidence="7">
    <location>
        <begin position="33"/>
        <end position="468"/>
    </location>
</feature>
<sequence length="468" mass="48353">MDVAFSAAMLLTFSRNEVYPAGAGVPQSERLGAMVAVMLAVCMASLDTAIANTALPTIAREINATESASIWVISAYQLAMVAALLPAAAMGDVFGHRRVYLVGLIVFILSSLACGLAPSLPVLVAARVLQGLGAAGLMGVNGALVRFIYPSHALGRGLGTNALVVGLSFAAGPTLASVILAYGSWHWLFLINVPVGLLALMLSLRGLPATARSGHRFEWRAGLLCAGFLSFLVLGLSEAAHYVPAWRVAVELAVAAVCLLLLLYRQAGHPAPILAVDLLRRPIFALSAATAVCAFATQALAFVSLPFMLQQVLGYSQVETGFLITPWPVVVAMMALIAGRMSDHYSAGLLGGVGLAVLALGMLTMATLPAQPSVWDICWRMALCGAGFGFFQSPNLRAIIGAAPPGRAGGASGMVGTVRLLGQSSGAALVAACLHMAGVGGTAWALWLGVIFAALASIASFARLRFAD</sequence>
<accession>A0A261VDN6</accession>
<evidence type="ECO:0000256" key="1">
    <source>
        <dbReference type="ARBA" id="ARBA00004141"/>
    </source>
</evidence>
<keyword evidence="3 6" id="KW-0812">Transmembrane</keyword>
<proteinExistence type="predicted"/>
<dbReference type="Gene3D" id="1.20.1720.10">
    <property type="entry name" value="Multidrug resistance protein D"/>
    <property type="match status" value="1"/>
</dbReference>
<keyword evidence="4 6" id="KW-1133">Transmembrane helix</keyword>
<feature type="transmembrane region" description="Helical" evidence="6">
    <location>
        <begin position="345"/>
        <end position="366"/>
    </location>
</feature>
<dbReference type="OrthoDB" id="9807274at2"/>
<dbReference type="PRINTS" id="PR01036">
    <property type="entry name" value="TCRTETB"/>
</dbReference>
<evidence type="ECO:0000313" key="8">
    <source>
        <dbReference type="EMBL" id="OZI71273.1"/>
    </source>
</evidence>
<evidence type="ECO:0000313" key="9">
    <source>
        <dbReference type="Proteomes" id="UP000216429"/>
    </source>
</evidence>
<feature type="transmembrane region" description="Helical" evidence="6">
    <location>
        <begin position="219"/>
        <end position="237"/>
    </location>
</feature>
<evidence type="ECO:0000259" key="7">
    <source>
        <dbReference type="PROSITE" id="PS50850"/>
    </source>
</evidence>
<dbReference type="PROSITE" id="PS50850">
    <property type="entry name" value="MFS"/>
    <property type="match status" value="1"/>
</dbReference>
<comment type="caution">
    <text evidence="8">The sequence shown here is derived from an EMBL/GenBank/DDBJ whole genome shotgun (WGS) entry which is preliminary data.</text>
</comment>
<feature type="transmembrane region" description="Helical" evidence="6">
    <location>
        <begin position="99"/>
        <end position="122"/>
    </location>
</feature>
<dbReference type="CDD" id="cd17321">
    <property type="entry name" value="MFS_MMR_MDR_like"/>
    <property type="match status" value="1"/>
</dbReference>
<evidence type="ECO:0000256" key="2">
    <source>
        <dbReference type="ARBA" id="ARBA00022448"/>
    </source>
</evidence>
<feature type="transmembrane region" description="Helical" evidence="6">
    <location>
        <begin position="187"/>
        <end position="207"/>
    </location>
</feature>
<feature type="transmembrane region" description="Helical" evidence="6">
    <location>
        <begin position="321"/>
        <end position="338"/>
    </location>
</feature>
<dbReference type="PANTHER" id="PTHR42718">
    <property type="entry name" value="MAJOR FACILITATOR SUPERFAMILY MULTIDRUG TRANSPORTER MFSC"/>
    <property type="match status" value="1"/>
</dbReference>
<reference evidence="9" key="1">
    <citation type="submission" date="2017-05" db="EMBL/GenBank/DDBJ databases">
        <title>Complete and WGS of Bordetella genogroups.</title>
        <authorList>
            <person name="Spilker T."/>
            <person name="Lipuma J."/>
        </authorList>
    </citation>
    <scope>NUCLEOTIDE SEQUENCE [LARGE SCALE GENOMIC DNA]</scope>
    <source>
        <strain evidence="9">AU6712</strain>
    </source>
</reference>
<dbReference type="InterPro" id="IPR036259">
    <property type="entry name" value="MFS_trans_sf"/>
</dbReference>
<feature type="transmembrane region" description="Helical" evidence="6">
    <location>
        <begin position="444"/>
        <end position="464"/>
    </location>
</feature>
<evidence type="ECO:0000256" key="4">
    <source>
        <dbReference type="ARBA" id="ARBA00022989"/>
    </source>
</evidence>
<name>A0A261VDN6_9BORD</name>
<protein>
    <submittedName>
        <fullName evidence="8">MFS transporter</fullName>
    </submittedName>
</protein>